<reference evidence="4" key="1">
    <citation type="submission" date="2019-08" db="EMBL/GenBank/DDBJ databases">
        <authorList>
            <person name="Kucharzyk K."/>
            <person name="Murdoch R.W."/>
            <person name="Higgins S."/>
            <person name="Loffler F."/>
        </authorList>
    </citation>
    <scope>NUCLEOTIDE SEQUENCE</scope>
</reference>
<evidence type="ECO:0000256" key="1">
    <source>
        <dbReference type="ARBA" id="ARBA00022741"/>
    </source>
</evidence>
<feature type="region of interest" description="Disordered" evidence="2">
    <location>
        <begin position="201"/>
        <end position="253"/>
    </location>
</feature>
<evidence type="ECO:0000313" key="4">
    <source>
        <dbReference type="EMBL" id="MPL95177.1"/>
    </source>
</evidence>
<dbReference type="PANTHER" id="PTHR47545:SF2">
    <property type="entry name" value="CC-ADDING TRNA NUCLEOTIDYLTRANSFERASE"/>
    <property type="match status" value="1"/>
</dbReference>
<feature type="compositionally biased region" description="Basic and acidic residues" evidence="2">
    <location>
        <begin position="201"/>
        <end position="221"/>
    </location>
</feature>
<gene>
    <name evidence="4" type="ORF">SDC9_41346</name>
</gene>
<comment type="caution">
    <text evidence="4">The sequence shown here is derived from an EMBL/GenBank/DDBJ whole genome shotgun (WGS) entry which is preliminary data.</text>
</comment>
<proteinExistence type="predicted"/>
<dbReference type="SUPFAM" id="SSF109604">
    <property type="entry name" value="HD-domain/PDEase-like"/>
    <property type="match status" value="1"/>
</dbReference>
<dbReference type="Gene3D" id="1.10.3090.10">
    <property type="entry name" value="cca-adding enzyme, domain 2"/>
    <property type="match status" value="1"/>
</dbReference>
<feature type="domain" description="HD" evidence="3">
    <location>
        <begin position="52"/>
        <end position="135"/>
    </location>
</feature>
<dbReference type="InterPro" id="IPR006674">
    <property type="entry name" value="HD_domain"/>
</dbReference>
<evidence type="ECO:0000256" key="2">
    <source>
        <dbReference type="SAM" id="MobiDB-lite"/>
    </source>
</evidence>
<name>A0A644VV83_9ZZZZ</name>
<dbReference type="Pfam" id="PF01966">
    <property type="entry name" value="HD"/>
    <property type="match status" value="1"/>
</dbReference>
<evidence type="ECO:0000259" key="3">
    <source>
        <dbReference type="Pfam" id="PF01966"/>
    </source>
</evidence>
<dbReference type="InterPro" id="IPR050124">
    <property type="entry name" value="tRNA_CCA-adding_enzyme"/>
</dbReference>
<feature type="compositionally biased region" description="Basic and acidic residues" evidence="2">
    <location>
        <begin position="242"/>
        <end position="253"/>
    </location>
</feature>
<dbReference type="InterPro" id="IPR003607">
    <property type="entry name" value="HD/PDEase_dom"/>
</dbReference>
<dbReference type="PANTHER" id="PTHR47545">
    <property type="entry name" value="MULTIFUNCTIONAL CCA PROTEIN"/>
    <property type="match status" value="1"/>
</dbReference>
<keyword evidence="1" id="KW-0547">Nucleotide-binding</keyword>
<dbReference type="CDD" id="cd00077">
    <property type="entry name" value="HDc"/>
    <property type="match status" value="1"/>
</dbReference>
<protein>
    <recommendedName>
        <fullName evidence="3">HD domain-containing protein</fullName>
    </recommendedName>
</protein>
<organism evidence="4">
    <name type="scientific">bioreactor metagenome</name>
    <dbReference type="NCBI Taxonomy" id="1076179"/>
    <lineage>
        <taxon>unclassified sequences</taxon>
        <taxon>metagenomes</taxon>
        <taxon>ecological metagenomes</taxon>
    </lineage>
</organism>
<dbReference type="NCBIfam" id="TIGR00277">
    <property type="entry name" value="HDIG"/>
    <property type="match status" value="1"/>
</dbReference>
<dbReference type="EMBL" id="VSSQ01000457">
    <property type="protein sequence ID" value="MPL95177.1"/>
    <property type="molecule type" value="Genomic_DNA"/>
</dbReference>
<dbReference type="InterPro" id="IPR006675">
    <property type="entry name" value="HDIG_dom"/>
</dbReference>
<dbReference type="GO" id="GO:0000166">
    <property type="term" value="F:nucleotide binding"/>
    <property type="evidence" value="ECO:0007669"/>
    <property type="project" value="UniProtKB-KW"/>
</dbReference>
<dbReference type="AlphaFoldDB" id="A0A644VV83"/>
<accession>A0A644VV83</accession>
<sequence>MEHHLICDEKPSRYLDKLCTQLEFKQYPFALLFRLRITEQSPVHHPEGNAWNHTLLVVDEAAKRRNESRDALVFMWAALLHDIGKPITTRVRKGKITAYDHDTAGARLAKDFLSVFTKDQNFIYKVASLVRYHMHILYVVKNLPFADIGGMLRQTDIHEVALLGLCDRLGRADAMQTEEEEQVRFFIRQCIEDINRKDKAMAKAGMRRPDPKDPHGTESNRKTHIPKNTAAPVPEFQGNVKSGKEKAKPILYE</sequence>